<evidence type="ECO:0000256" key="3">
    <source>
        <dbReference type="ARBA" id="ARBA00011233"/>
    </source>
</evidence>
<dbReference type="Gene3D" id="3.20.20.70">
    <property type="entry name" value="Aldolase class I"/>
    <property type="match status" value="1"/>
</dbReference>
<keyword evidence="5" id="KW-0119">Carbohydrate metabolism</keyword>
<sequence>MNKVHVLSTIQKQKLVAVIRTDSQEQAIKVADACIDGGIYTLEFTFSIPNVEEVIRTMTEKYQDNKQVIVGAGTVLEAYAAREAITAGAAFVVAPSFDQETAKLCNFYQVPYMPGCVTVSEIKQAMEAGADVVKLFPSHTLRPSFVKAVQAPLPQTNLMPTGGVNLDNLREWLDAGAVAVGIGGNLVAPAKTGEYDKITALARQYVDEVKEVIE</sequence>
<dbReference type="PATRIC" id="fig|1308866.3.peg.2115"/>
<name>N4WTQ0_9BACI</name>
<gene>
    <name evidence="6" type="ORF">J416_10431</name>
</gene>
<dbReference type="eggNOG" id="COG0800">
    <property type="taxonomic scope" value="Bacteria"/>
</dbReference>
<dbReference type="OrthoDB" id="9802667at2"/>
<evidence type="ECO:0000256" key="5">
    <source>
        <dbReference type="ARBA" id="ARBA00023277"/>
    </source>
</evidence>
<dbReference type="PANTHER" id="PTHR30246">
    <property type="entry name" value="2-KETO-3-DEOXY-6-PHOSPHOGLUCONATE ALDOLASE"/>
    <property type="match status" value="1"/>
</dbReference>
<dbReference type="EMBL" id="APML01000041">
    <property type="protein sequence ID" value="ENH96506.1"/>
    <property type="molecule type" value="Genomic_DNA"/>
</dbReference>
<organism evidence="6 7">
    <name type="scientific">Gracilibacillus halophilus YIM-C55.5</name>
    <dbReference type="NCBI Taxonomy" id="1308866"/>
    <lineage>
        <taxon>Bacteria</taxon>
        <taxon>Bacillati</taxon>
        <taxon>Bacillota</taxon>
        <taxon>Bacilli</taxon>
        <taxon>Bacillales</taxon>
        <taxon>Bacillaceae</taxon>
        <taxon>Gracilibacillus</taxon>
    </lineage>
</organism>
<evidence type="ECO:0000256" key="4">
    <source>
        <dbReference type="ARBA" id="ARBA00023239"/>
    </source>
</evidence>
<evidence type="ECO:0000256" key="2">
    <source>
        <dbReference type="ARBA" id="ARBA00006906"/>
    </source>
</evidence>
<dbReference type="Pfam" id="PF01081">
    <property type="entry name" value="Aldolase"/>
    <property type="match status" value="1"/>
</dbReference>
<comment type="caution">
    <text evidence="6">The sequence shown here is derived from an EMBL/GenBank/DDBJ whole genome shotgun (WGS) entry which is preliminary data.</text>
</comment>
<evidence type="ECO:0000256" key="1">
    <source>
        <dbReference type="ARBA" id="ARBA00004761"/>
    </source>
</evidence>
<dbReference type="InterPro" id="IPR013785">
    <property type="entry name" value="Aldolase_TIM"/>
</dbReference>
<dbReference type="PANTHER" id="PTHR30246:SF1">
    <property type="entry name" value="2-DEHYDRO-3-DEOXY-6-PHOSPHOGALACTONATE ALDOLASE-RELATED"/>
    <property type="match status" value="1"/>
</dbReference>
<dbReference type="NCBIfam" id="NF005119">
    <property type="entry name" value="PRK06552.1"/>
    <property type="match status" value="1"/>
</dbReference>
<dbReference type="GO" id="GO:0008700">
    <property type="term" value="F:(R,S)-4-hydroxy-2-oxoglutarate aldolase activity"/>
    <property type="evidence" value="ECO:0007669"/>
    <property type="project" value="UniProtKB-EC"/>
</dbReference>
<dbReference type="STRING" id="1308866.J416_10431"/>
<dbReference type="CDD" id="cd00452">
    <property type="entry name" value="KDPG_aldolase"/>
    <property type="match status" value="1"/>
</dbReference>
<evidence type="ECO:0000313" key="7">
    <source>
        <dbReference type="Proteomes" id="UP000012283"/>
    </source>
</evidence>
<evidence type="ECO:0000313" key="6">
    <source>
        <dbReference type="EMBL" id="ENH96506.1"/>
    </source>
</evidence>
<comment type="similarity">
    <text evidence="2">Belongs to the KHG/KDPG aldolase family.</text>
</comment>
<comment type="subunit">
    <text evidence="3">Homotrimer.</text>
</comment>
<keyword evidence="4 6" id="KW-0456">Lyase</keyword>
<proteinExistence type="inferred from homology"/>
<dbReference type="EC" id="4.1.3.16" evidence="6"/>
<dbReference type="SUPFAM" id="SSF51569">
    <property type="entry name" value="Aldolase"/>
    <property type="match status" value="1"/>
</dbReference>
<comment type="pathway">
    <text evidence="1">Carbohydrate acid metabolism.</text>
</comment>
<accession>N4WTQ0</accession>
<dbReference type="RefSeq" id="WP_003469939.1">
    <property type="nucleotide sequence ID" value="NZ_APML01000041.1"/>
</dbReference>
<keyword evidence="7" id="KW-1185">Reference proteome</keyword>
<dbReference type="Proteomes" id="UP000012283">
    <property type="component" value="Unassembled WGS sequence"/>
</dbReference>
<dbReference type="InterPro" id="IPR000887">
    <property type="entry name" value="Aldlse_KDPG_KHG"/>
</dbReference>
<dbReference type="NCBIfam" id="TIGR01182">
    <property type="entry name" value="eda"/>
    <property type="match status" value="1"/>
</dbReference>
<reference evidence="6 7" key="1">
    <citation type="submission" date="2013-03" db="EMBL/GenBank/DDBJ databases">
        <title>Draft genome sequence of Gracibacillus halophilus YIM-C55.5, a moderately halophilic and thermophilic organism from the Xiaochaidamu salt lake.</title>
        <authorList>
            <person name="Sugumar T."/>
            <person name="Polireddy D.R."/>
            <person name="Antony A."/>
            <person name="Madhava Y.R."/>
            <person name="Sivakumar N."/>
        </authorList>
    </citation>
    <scope>NUCLEOTIDE SEQUENCE [LARGE SCALE GENOMIC DNA]</scope>
    <source>
        <strain evidence="6 7">YIM-C55.5</strain>
    </source>
</reference>
<protein>
    <submittedName>
        <fullName evidence="6">Keto-hydroxyglutarate-aldolase/keto-deoxy-phosphogluconate aldolase</fullName>
        <ecNumber evidence="6">4.1.3.16</ecNumber>
    </submittedName>
</protein>
<dbReference type="AlphaFoldDB" id="N4WTQ0"/>